<feature type="domain" description="DUF6533" evidence="2">
    <location>
        <begin position="27"/>
        <end position="72"/>
    </location>
</feature>
<gene>
    <name evidence="3" type="ORF">K503DRAFT_133514</name>
</gene>
<dbReference type="InterPro" id="IPR045340">
    <property type="entry name" value="DUF6533"/>
</dbReference>
<dbReference type="OrthoDB" id="2679523at2759"/>
<evidence type="ECO:0000256" key="1">
    <source>
        <dbReference type="SAM" id="Phobius"/>
    </source>
</evidence>
<proteinExistence type="predicted"/>
<dbReference type="EMBL" id="KV448276">
    <property type="protein sequence ID" value="OAX38801.1"/>
    <property type="molecule type" value="Genomic_DNA"/>
</dbReference>
<accession>A0A1B7N1V9</accession>
<organism evidence="3 4">
    <name type="scientific">Rhizopogon vinicolor AM-OR11-026</name>
    <dbReference type="NCBI Taxonomy" id="1314800"/>
    <lineage>
        <taxon>Eukaryota</taxon>
        <taxon>Fungi</taxon>
        <taxon>Dikarya</taxon>
        <taxon>Basidiomycota</taxon>
        <taxon>Agaricomycotina</taxon>
        <taxon>Agaricomycetes</taxon>
        <taxon>Agaricomycetidae</taxon>
        <taxon>Boletales</taxon>
        <taxon>Suillineae</taxon>
        <taxon>Rhizopogonaceae</taxon>
        <taxon>Rhizopogon</taxon>
    </lineage>
</organism>
<protein>
    <recommendedName>
        <fullName evidence="2">DUF6533 domain-containing protein</fullName>
    </recommendedName>
</protein>
<evidence type="ECO:0000259" key="2">
    <source>
        <dbReference type="Pfam" id="PF20151"/>
    </source>
</evidence>
<evidence type="ECO:0000313" key="4">
    <source>
        <dbReference type="Proteomes" id="UP000092154"/>
    </source>
</evidence>
<keyword evidence="1" id="KW-1133">Transmembrane helix</keyword>
<dbReference type="Proteomes" id="UP000092154">
    <property type="component" value="Unassembled WGS sequence"/>
</dbReference>
<keyword evidence="1" id="KW-0472">Membrane</keyword>
<evidence type="ECO:0000313" key="3">
    <source>
        <dbReference type="EMBL" id="OAX38801.1"/>
    </source>
</evidence>
<keyword evidence="4" id="KW-1185">Reference proteome</keyword>
<dbReference type="AlphaFoldDB" id="A0A1B7N1V9"/>
<dbReference type="Pfam" id="PF20151">
    <property type="entry name" value="DUF6533"/>
    <property type="match status" value="1"/>
</dbReference>
<feature type="transmembrane region" description="Helical" evidence="1">
    <location>
        <begin position="113"/>
        <end position="130"/>
    </location>
</feature>
<keyword evidence="1" id="KW-0812">Transmembrane</keyword>
<reference evidence="3 4" key="1">
    <citation type="submission" date="2016-06" db="EMBL/GenBank/DDBJ databases">
        <title>Comparative genomics of the ectomycorrhizal sister species Rhizopogon vinicolor and Rhizopogon vesiculosus (Basidiomycota: Boletales) reveals a divergence of the mating type B locus.</title>
        <authorList>
            <consortium name="DOE Joint Genome Institute"/>
            <person name="Mujic A.B."/>
            <person name="Kuo A."/>
            <person name="Tritt A."/>
            <person name="Lipzen A."/>
            <person name="Chen C."/>
            <person name="Johnson J."/>
            <person name="Sharma A."/>
            <person name="Barry K."/>
            <person name="Grigoriev I.V."/>
            <person name="Spatafora J.W."/>
        </authorList>
    </citation>
    <scope>NUCLEOTIDE SEQUENCE [LARGE SCALE GENOMIC DNA]</scope>
    <source>
        <strain evidence="3 4">AM-OR11-026</strain>
    </source>
</reference>
<dbReference type="InParanoid" id="A0A1B7N1V9"/>
<sequence>MTGSSIRDKVYSADDIASARSLQTFTYIYTSMAAFWTYDYVCSIHEEWTFQLRSRWTKVKGLYIVTRYTPFLLFASYLYMNFLTVTGFSVISLVCAESFFILRTYVLWNKSRIVLAVILITSLVSPMRLLRHKLLVDASVRLSPQHQSSLPFPLRPLLHRDPRHYRLLPELRQLRPLHTLSSLVCARAGTPRSHAHSCHTVLADDQKFSVRCLAKA</sequence>
<name>A0A1B7N1V9_9AGAM</name>